<reference evidence="2" key="1">
    <citation type="submission" date="2019-04" db="EMBL/GenBank/DDBJ databases">
        <title>Friends and foes A comparative genomics studyof 23 Aspergillus species from section Flavi.</title>
        <authorList>
            <consortium name="DOE Joint Genome Institute"/>
            <person name="Kjaerbolling I."/>
            <person name="Vesth T."/>
            <person name="Frisvad J.C."/>
            <person name="Nybo J.L."/>
            <person name="Theobald S."/>
            <person name="Kildgaard S."/>
            <person name="Isbrandt T."/>
            <person name="Kuo A."/>
            <person name="Sato A."/>
            <person name="Lyhne E.K."/>
            <person name="Kogle M.E."/>
            <person name="Wiebenga A."/>
            <person name="Kun R.S."/>
            <person name="Lubbers R.J."/>
            <person name="Makela M.R."/>
            <person name="Barry K."/>
            <person name="Chovatia M."/>
            <person name="Clum A."/>
            <person name="Daum C."/>
            <person name="Haridas S."/>
            <person name="He G."/>
            <person name="LaButti K."/>
            <person name="Lipzen A."/>
            <person name="Mondo S."/>
            <person name="Riley R."/>
            <person name="Salamov A."/>
            <person name="Simmons B.A."/>
            <person name="Magnuson J.K."/>
            <person name="Henrissat B."/>
            <person name="Mortensen U.H."/>
            <person name="Larsen T.O."/>
            <person name="Devries R.P."/>
            <person name="Grigoriev I.V."/>
            <person name="Machida M."/>
            <person name="Baker S.E."/>
            <person name="Andersen M.R."/>
        </authorList>
    </citation>
    <scope>NUCLEOTIDE SEQUENCE [LARGE SCALE GENOMIC DNA]</scope>
    <source>
        <strain evidence="2">CBS 553.77</strain>
    </source>
</reference>
<evidence type="ECO:0000313" key="1">
    <source>
        <dbReference type="EMBL" id="KAE8348789.1"/>
    </source>
</evidence>
<evidence type="ECO:0000313" key="2">
    <source>
        <dbReference type="Proteomes" id="UP000327118"/>
    </source>
</evidence>
<sequence length="184" mass="20391">MDIVGYGGHIGAFHSINFQLYHCFLLDTITECHKLPFFMILASFLRQPPAPGFFFTSRTVPFQFVSSQNLISKPTTQQALVYRTWFYVLSAGSVASLVRLCLSSLLTCRPLSRIRKPSSTSSHPRIHAVIPSRSASVSFSLRSSGLCFIHDFALFCREPPGLLTARSGFSCQPLTQASSPRTVP</sequence>
<dbReference type="AlphaFoldDB" id="A0A5N6YWL3"/>
<dbReference type="EMBL" id="ML739398">
    <property type="protein sequence ID" value="KAE8348789.1"/>
    <property type="molecule type" value="Genomic_DNA"/>
</dbReference>
<accession>A0A5N6YWL3</accession>
<proteinExistence type="predicted"/>
<organism evidence="1 2">
    <name type="scientific">Aspergillus coremiiformis</name>
    <dbReference type="NCBI Taxonomy" id="138285"/>
    <lineage>
        <taxon>Eukaryota</taxon>
        <taxon>Fungi</taxon>
        <taxon>Dikarya</taxon>
        <taxon>Ascomycota</taxon>
        <taxon>Pezizomycotina</taxon>
        <taxon>Eurotiomycetes</taxon>
        <taxon>Eurotiomycetidae</taxon>
        <taxon>Eurotiales</taxon>
        <taxon>Aspergillaceae</taxon>
        <taxon>Aspergillus</taxon>
        <taxon>Aspergillus subgen. Circumdati</taxon>
    </lineage>
</organism>
<protein>
    <submittedName>
        <fullName evidence="1">Uncharacterized protein</fullName>
    </submittedName>
</protein>
<gene>
    <name evidence="1" type="ORF">BDV28DRAFT_77698</name>
</gene>
<keyword evidence="2" id="KW-1185">Reference proteome</keyword>
<dbReference type="Proteomes" id="UP000327118">
    <property type="component" value="Unassembled WGS sequence"/>
</dbReference>
<name>A0A5N6YWL3_9EURO</name>